<evidence type="ECO:0000313" key="2">
    <source>
        <dbReference type="Proteomes" id="UP000641386"/>
    </source>
</evidence>
<sequence>MRGRWKPPHAARIIGRTRTCPNGPRFASRDLALAALLGWVGPTQLEATACHLCDGWHHTPAPR</sequence>
<proteinExistence type="predicted"/>
<evidence type="ECO:0000313" key="1">
    <source>
        <dbReference type="EMBL" id="GHF07957.1"/>
    </source>
</evidence>
<dbReference type="EMBL" id="BNBC01000053">
    <property type="protein sequence ID" value="GHF07957.1"/>
    <property type="molecule type" value="Genomic_DNA"/>
</dbReference>
<dbReference type="AlphaFoldDB" id="A0A919E0Z1"/>
<reference evidence="1" key="2">
    <citation type="submission" date="2020-09" db="EMBL/GenBank/DDBJ databases">
        <authorList>
            <person name="Sun Q."/>
            <person name="Ohkuma M."/>
        </authorList>
    </citation>
    <scope>NUCLEOTIDE SEQUENCE</scope>
    <source>
        <strain evidence="1">JCM 3302</strain>
    </source>
</reference>
<keyword evidence="2" id="KW-1185">Reference proteome</keyword>
<protein>
    <submittedName>
        <fullName evidence="1">Uncharacterized protein</fullName>
    </submittedName>
</protein>
<organism evidence="1 2">
    <name type="scientific">Streptomyces spiralis</name>
    <dbReference type="NCBI Taxonomy" id="66376"/>
    <lineage>
        <taxon>Bacteria</taxon>
        <taxon>Bacillati</taxon>
        <taxon>Actinomycetota</taxon>
        <taxon>Actinomycetes</taxon>
        <taxon>Kitasatosporales</taxon>
        <taxon>Streptomycetaceae</taxon>
        <taxon>Streptomyces</taxon>
    </lineage>
</organism>
<dbReference type="Proteomes" id="UP000641386">
    <property type="component" value="Unassembled WGS sequence"/>
</dbReference>
<gene>
    <name evidence="1" type="ORF">GCM10014715_74830</name>
</gene>
<accession>A0A919E0Z1</accession>
<reference evidence="1" key="1">
    <citation type="journal article" date="2014" name="Int. J. Syst. Evol. Microbiol.">
        <title>Complete genome sequence of Corynebacterium casei LMG S-19264T (=DSM 44701T), isolated from a smear-ripened cheese.</title>
        <authorList>
            <consortium name="US DOE Joint Genome Institute (JGI-PGF)"/>
            <person name="Walter F."/>
            <person name="Albersmeier A."/>
            <person name="Kalinowski J."/>
            <person name="Ruckert C."/>
        </authorList>
    </citation>
    <scope>NUCLEOTIDE SEQUENCE</scope>
    <source>
        <strain evidence="1">JCM 3302</strain>
    </source>
</reference>
<name>A0A919E0Z1_9ACTN</name>
<comment type="caution">
    <text evidence="1">The sequence shown here is derived from an EMBL/GenBank/DDBJ whole genome shotgun (WGS) entry which is preliminary data.</text>
</comment>